<proteinExistence type="predicted"/>
<feature type="compositionally biased region" description="Basic residues" evidence="1">
    <location>
        <begin position="7"/>
        <end position="22"/>
    </location>
</feature>
<sequence>MYVKYNSFKKPKSLRRTEKKAKRGESKFEHRCNYFSGR</sequence>
<protein>
    <submittedName>
        <fullName evidence="2">Uncharacterized protein</fullName>
    </submittedName>
</protein>
<reference evidence="2" key="1">
    <citation type="submission" date="2018-02" db="EMBL/GenBank/DDBJ databases">
        <title>Rhizophora mucronata_Transcriptome.</title>
        <authorList>
            <person name="Meera S.P."/>
            <person name="Sreeshan A."/>
            <person name="Augustine A."/>
        </authorList>
    </citation>
    <scope>NUCLEOTIDE SEQUENCE</scope>
    <source>
        <tissue evidence="2">Leaf</tissue>
    </source>
</reference>
<dbReference type="AlphaFoldDB" id="A0A2P2J0D0"/>
<organism evidence="2">
    <name type="scientific">Rhizophora mucronata</name>
    <name type="common">Asiatic mangrove</name>
    <dbReference type="NCBI Taxonomy" id="61149"/>
    <lineage>
        <taxon>Eukaryota</taxon>
        <taxon>Viridiplantae</taxon>
        <taxon>Streptophyta</taxon>
        <taxon>Embryophyta</taxon>
        <taxon>Tracheophyta</taxon>
        <taxon>Spermatophyta</taxon>
        <taxon>Magnoliopsida</taxon>
        <taxon>eudicotyledons</taxon>
        <taxon>Gunneridae</taxon>
        <taxon>Pentapetalae</taxon>
        <taxon>rosids</taxon>
        <taxon>fabids</taxon>
        <taxon>Malpighiales</taxon>
        <taxon>Rhizophoraceae</taxon>
        <taxon>Rhizophora</taxon>
    </lineage>
</organism>
<name>A0A2P2J0D0_RHIMU</name>
<evidence type="ECO:0000256" key="1">
    <source>
        <dbReference type="SAM" id="MobiDB-lite"/>
    </source>
</evidence>
<dbReference type="EMBL" id="GGEC01006419">
    <property type="protein sequence ID" value="MBW86902.1"/>
    <property type="molecule type" value="Transcribed_RNA"/>
</dbReference>
<accession>A0A2P2J0D0</accession>
<feature type="region of interest" description="Disordered" evidence="1">
    <location>
        <begin position="1"/>
        <end position="25"/>
    </location>
</feature>
<evidence type="ECO:0000313" key="2">
    <source>
        <dbReference type="EMBL" id="MBW86902.1"/>
    </source>
</evidence>